<evidence type="ECO:0000313" key="4">
    <source>
        <dbReference type="EMBL" id="MBL0706202.1"/>
    </source>
</evidence>
<dbReference type="Proteomes" id="UP000639051">
    <property type="component" value="Unassembled WGS sequence"/>
</dbReference>
<keyword evidence="2" id="KW-0804">Transcription</keyword>
<dbReference type="PANTHER" id="PTHR30363">
    <property type="entry name" value="HTH-TYPE TRANSCRIPTIONAL REGULATOR SRLR-RELATED"/>
    <property type="match status" value="1"/>
</dbReference>
<dbReference type="InterPro" id="IPR050313">
    <property type="entry name" value="Carb_Metab_HTH_regulators"/>
</dbReference>
<evidence type="ECO:0000313" key="5">
    <source>
        <dbReference type="Proteomes" id="UP000639051"/>
    </source>
</evidence>
<dbReference type="InterPro" id="IPR001034">
    <property type="entry name" value="DeoR_HTH"/>
</dbReference>
<dbReference type="SUPFAM" id="SSF100950">
    <property type="entry name" value="NagB/RpiA/CoA transferase-like"/>
    <property type="match status" value="1"/>
</dbReference>
<protein>
    <submittedName>
        <fullName evidence="4">DeoR/GlpR transcriptional regulator</fullName>
    </submittedName>
</protein>
<accession>A0ABS1K4A6</accession>
<dbReference type="PRINTS" id="PR00037">
    <property type="entry name" value="HTHLACR"/>
</dbReference>
<dbReference type="Gene3D" id="1.10.10.10">
    <property type="entry name" value="Winged helix-like DNA-binding domain superfamily/Winged helix DNA-binding domain"/>
    <property type="match status" value="1"/>
</dbReference>
<proteinExistence type="predicted"/>
<keyword evidence="1" id="KW-0805">Transcription regulation</keyword>
<dbReference type="PANTHER" id="PTHR30363:SF44">
    <property type="entry name" value="AGA OPERON TRANSCRIPTIONAL REPRESSOR-RELATED"/>
    <property type="match status" value="1"/>
</dbReference>
<dbReference type="RefSeq" id="WP_189694528.1">
    <property type="nucleotide sequence ID" value="NZ_BNCM01000011.1"/>
</dbReference>
<dbReference type="SMART" id="SM00420">
    <property type="entry name" value="HTH_DEOR"/>
    <property type="match status" value="1"/>
</dbReference>
<dbReference type="SUPFAM" id="SSF46785">
    <property type="entry name" value="Winged helix' DNA-binding domain"/>
    <property type="match status" value="1"/>
</dbReference>
<dbReference type="Pfam" id="PF08220">
    <property type="entry name" value="HTH_DeoR"/>
    <property type="match status" value="1"/>
</dbReference>
<dbReference type="SMART" id="SM01134">
    <property type="entry name" value="DeoRC"/>
    <property type="match status" value="1"/>
</dbReference>
<evidence type="ECO:0000256" key="2">
    <source>
        <dbReference type="ARBA" id="ARBA00023163"/>
    </source>
</evidence>
<evidence type="ECO:0000256" key="1">
    <source>
        <dbReference type="ARBA" id="ARBA00023015"/>
    </source>
</evidence>
<dbReference type="InterPro" id="IPR014036">
    <property type="entry name" value="DeoR-like_C"/>
</dbReference>
<dbReference type="Gene3D" id="3.40.50.1360">
    <property type="match status" value="1"/>
</dbReference>
<keyword evidence="5" id="KW-1185">Reference proteome</keyword>
<dbReference type="InterPro" id="IPR037171">
    <property type="entry name" value="NagB/RpiA_transferase-like"/>
</dbReference>
<dbReference type="InterPro" id="IPR036388">
    <property type="entry name" value="WH-like_DNA-bd_sf"/>
</dbReference>
<feature type="domain" description="HTH deoR-type" evidence="3">
    <location>
        <begin position="4"/>
        <end position="59"/>
    </location>
</feature>
<dbReference type="EMBL" id="JAERRC010000028">
    <property type="protein sequence ID" value="MBL0706202.1"/>
    <property type="molecule type" value="Genomic_DNA"/>
</dbReference>
<evidence type="ECO:0000259" key="3">
    <source>
        <dbReference type="PROSITE" id="PS51000"/>
    </source>
</evidence>
<dbReference type="InterPro" id="IPR036390">
    <property type="entry name" value="WH_DNA-bd_sf"/>
</dbReference>
<reference evidence="4 5" key="1">
    <citation type="submission" date="2021-01" db="EMBL/GenBank/DDBJ databases">
        <title>Genome public.</title>
        <authorList>
            <person name="Liu C."/>
            <person name="Sun Q."/>
        </authorList>
    </citation>
    <scope>NUCLEOTIDE SEQUENCE [LARGE SCALE GENOMIC DNA]</scope>
    <source>
        <strain evidence="4 5">JC656</strain>
    </source>
</reference>
<sequence length="271" mass="29001">MTTAKARREEIYRLATTAGLTSVEELSQRFNVTASTIRRDLALLNDEGKLARTYGGALAIGAHPEASLRQRIGEAFEEKQAIAQWAAAQVQPGESILLDGGSTVGALAHALRTHGNLTVTTPALNTVQELADSSGINVDCLGGRLRSVSQTFVGPLAEAALERMTFDRVFLGADAVTHDDGICEADQTQTRLKELMARRGAKVYVLADSSKLGRRPFHAWVRLPLPWTLVTDAAADADQVALFEGAGVQVRVVSLDRPARLGGLADEEEAS</sequence>
<name>A0ABS1K4A6_9MICC</name>
<comment type="caution">
    <text evidence="4">The sequence shown here is derived from an EMBL/GenBank/DDBJ whole genome shotgun (WGS) entry which is preliminary data.</text>
</comment>
<gene>
    <name evidence="4" type="ORF">JJE72_11885</name>
</gene>
<dbReference type="PROSITE" id="PS51000">
    <property type="entry name" value="HTH_DEOR_2"/>
    <property type="match status" value="1"/>
</dbReference>
<organism evidence="4 5">
    <name type="scientific">Sinomonas cellulolyticus</name>
    <dbReference type="NCBI Taxonomy" id="2801916"/>
    <lineage>
        <taxon>Bacteria</taxon>
        <taxon>Bacillati</taxon>
        <taxon>Actinomycetota</taxon>
        <taxon>Actinomycetes</taxon>
        <taxon>Micrococcales</taxon>
        <taxon>Micrococcaceae</taxon>
        <taxon>Sinomonas</taxon>
    </lineage>
</organism>
<dbReference type="Pfam" id="PF00455">
    <property type="entry name" value="DeoRC"/>
    <property type="match status" value="1"/>
</dbReference>